<dbReference type="AlphaFoldDB" id="A0A1H3DW17"/>
<evidence type="ECO:0000313" key="9">
    <source>
        <dbReference type="EMBL" id="SDX69884.1"/>
    </source>
</evidence>
<dbReference type="InterPro" id="IPR051673">
    <property type="entry name" value="SSDNA_exonuclease_RecJ"/>
</dbReference>
<dbReference type="InterPro" id="IPR003156">
    <property type="entry name" value="DHHA1_dom"/>
</dbReference>
<evidence type="ECO:0000256" key="2">
    <source>
        <dbReference type="ARBA" id="ARBA00019841"/>
    </source>
</evidence>
<name>A0A1H3DW17_9FIRM</name>
<sequence>MEKWYLRNPKVDLDLISEKLGISKLLVKILANRNISDLKSIENFICPTLDRLYNPRLMKDMELGVRIAKDSILKGERIRIAGDYDQDGNSATLTLLKGIRRCNGKVDYVIPHRINDGYGLNERIVKEAKKDGIDLLITCDNGIAAFDAVKLAKELGIKVIVTDHHDISFMEDSMGRKKYILPEADAVINPKRKDCKYPFKHLSGAGVAFKFIQVLYEEFNIDIEESYELLEFVAMGTVCDVVDLVDENRIIVIEGLKRINNTKNIGLKALIKATGLEGKEINTFSLGFILGPSVNASGRLDSAEMAVELFLTEDSNLANHYAEELHKLNEERKRMTEKGFEKAINQIEQKGYDEHKVIVIYEPEVHESIAGIIAGRIKDKYYRPTILLTQSKDESKIKGSGRSIEEYNMFEEISKLKELLTIFGGHPMAAGLSLEKSNLNNFRERLNGQASLTEEDLTPKVYIDIQLPLEYINFNLVEELKILEPFGKGNPKPLFGAKNIGIKRGFILGRNNNVLKLLLVTGEGRIIDGLYFGNIEDFERKISKKFSKEELDKMYKGIDNRITIDIVYTPNINEYMGNKTLQVIIHNYR</sequence>
<dbReference type="Gene3D" id="3.90.1640.30">
    <property type="match status" value="1"/>
</dbReference>
<dbReference type="Pfam" id="PF17768">
    <property type="entry name" value="RecJ_OB"/>
    <property type="match status" value="1"/>
</dbReference>
<dbReference type="EMBL" id="FNNG01000016">
    <property type="protein sequence ID" value="SDX69884.1"/>
    <property type="molecule type" value="Genomic_DNA"/>
</dbReference>
<evidence type="ECO:0000259" key="8">
    <source>
        <dbReference type="Pfam" id="PF17768"/>
    </source>
</evidence>
<evidence type="ECO:0000256" key="3">
    <source>
        <dbReference type="ARBA" id="ARBA00022722"/>
    </source>
</evidence>
<dbReference type="InterPro" id="IPR041122">
    <property type="entry name" value="RecJ_OB"/>
</dbReference>
<proteinExistence type="inferred from homology"/>
<dbReference type="GO" id="GO:0006310">
    <property type="term" value="P:DNA recombination"/>
    <property type="evidence" value="ECO:0007669"/>
    <property type="project" value="InterPro"/>
</dbReference>
<dbReference type="NCBIfam" id="TIGR00644">
    <property type="entry name" value="recJ"/>
    <property type="match status" value="1"/>
</dbReference>
<dbReference type="Proteomes" id="UP000198828">
    <property type="component" value="Unassembled WGS sequence"/>
</dbReference>
<dbReference type="InterPro" id="IPR004610">
    <property type="entry name" value="RecJ"/>
</dbReference>
<dbReference type="Pfam" id="PF02272">
    <property type="entry name" value="DHHA1"/>
    <property type="match status" value="1"/>
</dbReference>
<protein>
    <recommendedName>
        <fullName evidence="2">Single-stranded-DNA-specific exonuclease RecJ</fullName>
    </recommendedName>
</protein>
<evidence type="ECO:0000259" key="6">
    <source>
        <dbReference type="Pfam" id="PF01368"/>
    </source>
</evidence>
<dbReference type="Pfam" id="PF01368">
    <property type="entry name" value="DHH"/>
    <property type="match status" value="1"/>
</dbReference>
<dbReference type="OrthoDB" id="9809852at2"/>
<dbReference type="GO" id="GO:0008409">
    <property type="term" value="F:5'-3' exonuclease activity"/>
    <property type="evidence" value="ECO:0007669"/>
    <property type="project" value="InterPro"/>
</dbReference>
<feature type="domain" description="DDH" evidence="6">
    <location>
        <begin position="77"/>
        <end position="237"/>
    </location>
</feature>
<organism evidence="9 10">
    <name type="scientific">Tepidimicrobium xylanilyticum</name>
    <dbReference type="NCBI Taxonomy" id="1123352"/>
    <lineage>
        <taxon>Bacteria</taxon>
        <taxon>Bacillati</taxon>
        <taxon>Bacillota</taxon>
        <taxon>Tissierellia</taxon>
        <taxon>Tissierellales</taxon>
        <taxon>Tepidimicrobiaceae</taxon>
        <taxon>Tepidimicrobium</taxon>
    </lineage>
</organism>
<reference evidence="9 10" key="1">
    <citation type="submission" date="2016-10" db="EMBL/GenBank/DDBJ databases">
        <authorList>
            <person name="de Groot N.N."/>
        </authorList>
    </citation>
    <scope>NUCLEOTIDE SEQUENCE [LARGE SCALE GENOMIC DNA]</scope>
    <source>
        <strain evidence="9 10">DSM 23310</strain>
    </source>
</reference>
<dbReference type="GO" id="GO:0006281">
    <property type="term" value="P:DNA repair"/>
    <property type="evidence" value="ECO:0007669"/>
    <property type="project" value="InterPro"/>
</dbReference>
<gene>
    <name evidence="9" type="ORF">SAMN05660923_02770</name>
</gene>
<keyword evidence="4" id="KW-0378">Hydrolase</keyword>
<evidence type="ECO:0000313" key="10">
    <source>
        <dbReference type="Proteomes" id="UP000198828"/>
    </source>
</evidence>
<dbReference type="GO" id="GO:0003676">
    <property type="term" value="F:nucleic acid binding"/>
    <property type="evidence" value="ECO:0007669"/>
    <property type="project" value="InterPro"/>
</dbReference>
<evidence type="ECO:0000256" key="5">
    <source>
        <dbReference type="ARBA" id="ARBA00022839"/>
    </source>
</evidence>
<feature type="domain" description="RecJ OB" evidence="8">
    <location>
        <begin position="463"/>
        <end position="586"/>
    </location>
</feature>
<evidence type="ECO:0000256" key="4">
    <source>
        <dbReference type="ARBA" id="ARBA00022801"/>
    </source>
</evidence>
<keyword evidence="10" id="KW-1185">Reference proteome</keyword>
<comment type="similarity">
    <text evidence="1">Belongs to the RecJ family.</text>
</comment>
<keyword evidence="5 9" id="KW-0269">Exonuclease</keyword>
<dbReference type="PANTHER" id="PTHR30255">
    <property type="entry name" value="SINGLE-STRANDED-DNA-SPECIFIC EXONUCLEASE RECJ"/>
    <property type="match status" value="1"/>
</dbReference>
<dbReference type="PANTHER" id="PTHR30255:SF2">
    <property type="entry name" value="SINGLE-STRANDED-DNA-SPECIFIC EXONUCLEASE RECJ"/>
    <property type="match status" value="1"/>
</dbReference>
<evidence type="ECO:0000256" key="1">
    <source>
        <dbReference type="ARBA" id="ARBA00005915"/>
    </source>
</evidence>
<dbReference type="InterPro" id="IPR001667">
    <property type="entry name" value="DDH_dom"/>
</dbReference>
<dbReference type="InterPro" id="IPR038763">
    <property type="entry name" value="DHH_sf"/>
</dbReference>
<dbReference type="SUPFAM" id="SSF64182">
    <property type="entry name" value="DHH phosphoesterases"/>
    <property type="match status" value="1"/>
</dbReference>
<evidence type="ECO:0000259" key="7">
    <source>
        <dbReference type="Pfam" id="PF02272"/>
    </source>
</evidence>
<dbReference type="RefSeq" id="WP_093754666.1">
    <property type="nucleotide sequence ID" value="NZ_BSYN01000010.1"/>
</dbReference>
<keyword evidence="3" id="KW-0540">Nuclease</keyword>
<dbReference type="Gene3D" id="3.10.310.30">
    <property type="match status" value="1"/>
</dbReference>
<accession>A0A1H3DW17</accession>
<feature type="domain" description="DHHA1" evidence="7">
    <location>
        <begin position="356"/>
        <end position="448"/>
    </location>
</feature>